<reference evidence="1 2" key="1">
    <citation type="journal article" date="2015" name="J. Biotechnol.">
        <title>Complete genome sequence of a malodorant-producing acetogen, Clostridium scatologenes ATCC 25775(T).</title>
        <authorList>
            <person name="Zhu Z."/>
            <person name="Guo T."/>
            <person name="Zheng H."/>
            <person name="Song T."/>
            <person name="Ouyang P."/>
            <person name="Xie J."/>
        </authorList>
    </citation>
    <scope>NUCLEOTIDE SEQUENCE [LARGE SCALE GENOMIC DNA]</scope>
    <source>
        <strain evidence="1 2">ATCC 25775</strain>
    </source>
</reference>
<evidence type="ECO:0000313" key="2">
    <source>
        <dbReference type="Proteomes" id="UP000033115"/>
    </source>
</evidence>
<name>A0A0E3M8D1_CLOSL</name>
<dbReference type="HOGENOM" id="CLU_1913428_0_0_9"/>
<organism evidence="1 2">
    <name type="scientific">Clostridium scatologenes</name>
    <dbReference type="NCBI Taxonomy" id="1548"/>
    <lineage>
        <taxon>Bacteria</taxon>
        <taxon>Bacillati</taxon>
        <taxon>Bacillota</taxon>
        <taxon>Clostridia</taxon>
        <taxon>Eubacteriales</taxon>
        <taxon>Clostridiaceae</taxon>
        <taxon>Clostridium</taxon>
    </lineage>
</organism>
<gene>
    <name evidence="1" type="ORF">CSCA_1490</name>
</gene>
<dbReference type="Proteomes" id="UP000033115">
    <property type="component" value="Chromosome"/>
</dbReference>
<keyword evidence="2" id="KW-1185">Reference proteome</keyword>
<accession>A0A0E3M8D1</accession>
<dbReference type="EMBL" id="CP009933">
    <property type="protein sequence ID" value="AKA68615.1"/>
    <property type="molecule type" value="Genomic_DNA"/>
</dbReference>
<evidence type="ECO:0000313" key="1">
    <source>
        <dbReference type="EMBL" id="AKA68615.1"/>
    </source>
</evidence>
<dbReference type="STRING" id="1548.CSCA_1490"/>
<sequence>MDKEKIVQYLIKNGLNDIQELSCNDEAIVLRFFYDFDDEELSAAKAYANDESGEEAESDKWYYDYFLPYLSDLSVDNAGEIIENLMEEINLEAQYTTYELDKEDYDYNEFVAAFYEKGKDVDLDKILDELED</sequence>
<protein>
    <submittedName>
        <fullName evidence="1">Uncharacterized protein</fullName>
    </submittedName>
</protein>
<dbReference type="KEGG" id="csq:CSCA_1490"/>
<dbReference type="AlphaFoldDB" id="A0A0E3M8D1"/>
<proteinExistence type="predicted"/>
<dbReference type="RefSeq" id="WP_029160038.1">
    <property type="nucleotide sequence ID" value="NZ_CP009933.1"/>
</dbReference>